<gene>
    <name evidence="2" type="ORF">MSPICULIGERA_LOCUS19074</name>
</gene>
<feature type="region of interest" description="Disordered" evidence="1">
    <location>
        <begin position="288"/>
        <end position="331"/>
    </location>
</feature>
<feature type="compositionally biased region" description="Basic and acidic residues" evidence="1">
    <location>
        <begin position="313"/>
        <end position="331"/>
    </location>
</feature>
<feature type="non-terminal residue" evidence="2">
    <location>
        <position position="1"/>
    </location>
</feature>
<dbReference type="EMBL" id="CATQJA010002662">
    <property type="protein sequence ID" value="CAJ0580900.1"/>
    <property type="molecule type" value="Genomic_DNA"/>
</dbReference>
<proteinExistence type="predicted"/>
<comment type="caution">
    <text evidence="2">The sequence shown here is derived from an EMBL/GenBank/DDBJ whole genome shotgun (WGS) entry which is preliminary data.</text>
</comment>
<sequence>MQQPPTTLREIRNTFEQVTDAQFYSFFHPAGLTINEKKVMMRYMRSFGFSLTFLERQEADDLKHGTMLYLLHNERQSLLLYALYDEVRMNKVAMHLQLAWLRVAELAYVPYEGASTLTSYIAFLNDNWPRDLLAYKPPHPHDERFQHEDAAGYFGNMFAPIKTCKAEFVIRPKQNGQVTQQNATIPDQPVPIGPEQQITPINRLCHWVGPIPKPRWNALDAVTMLKDDVQQQLREVPTSVNKFTQFLLKIVNCFDEIFGRLLTDRDIALTPLLREFWNENREKLNSLTARSDIKPCSSKTSDGQPGPSRHKRKAEDEAMRPEGEDIFIHKT</sequence>
<protein>
    <submittedName>
        <fullName evidence="2">Uncharacterized protein</fullName>
    </submittedName>
</protein>
<evidence type="ECO:0000313" key="3">
    <source>
        <dbReference type="Proteomes" id="UP001177023"/>
    </source>
</evidence>
<evidence type="ECO:0000313" key="2">
    <source>
        <dbReference type="EMBL" id="CAJ0580900.1"/>
    </source>
</evidence>
<accession>A0AA36D6F5</accession>
<reference evidence="2" key="1">
    <citation type="submission" date="2023-06" db="EMBL/GenBank/DDBJ databases">
        <authorList>
            <person name="Delattre M."/>
        </authorList>
    </citation>
    <scope>NUCLEOTIDE SEQUENCE</scope>
    <source>
        <strain evidence="2">AF72</strain>
    </source>
</reference>
<dbReference type="Proteomes" id="UP001177023">
    <property type="component" value="Unassembled WGS sequence"/>
</dbReference>
<dbReference type="AlphaFoldDB" id="A0AA36D6F5"/>
<organism evidence="2 3">
    <name type="scientific">Mesorhabditis spiculigera</name>
    <dbReference type="NCBI Taxonomy" id="96644"/>
    <lineage>
        <taxon>Eukaryota</taxon>
        <taxon>Metazoa</taxon>
        <taxon>Ecdysozoa</taxon>
        <taxon>Nematoda</taxon>
        <taxon>Chromadorea</taxon>
        <taxon>Rhabditida</taxon>
        <taxon>Rhabditina</taxon>
        <taxon>Rhabditomorpha</taxon>
        <taxon>Rhabditoidea</taxon>
        <taxon>Rhabditidae</taxon>
        <taxon>Mesorhabditinae</taxon>
        <taxon>Mesorhabditis</taxon>
    </lineage>
</organism>
<evidence type="ECO:0000256" key="1">
    <source>
        <dbReference type="SAM" id="MobiDB-lite"/>
    </source>
</evidence>
<name>A0AA36D6F5_9BILA</name>
<keyword evidence="3" id="KW-1185">Reference proteome</keyword>